<keyword evidence="1" id="KW-0812">Transmembrane</keyword>
<feature type="transmembrane region" description="Helical" evidence="1">
    <location>
        <begin position="81"/>
        <end position="101"/>
    </location>
</feature>
<evidence type="ECO:0000313" key="2">
    <source>
        <dbReference type="EMBL" id="KFB10215.1"/>
    </source>
</evidence>
<protein>
    <recommendedName>
        <fullName evidence="4">Transmembrane protein</fullName>
    </recommendedName>
</protein>
<reference evidence="2 3" key="1">
    <citation type="submission" date="2014-05" db="EMBL/GenBank/DDBJ databases">
        <title>Draft Genome Sequence of Nitratireductor basaltis Strain UMTGB225, A Marine Bacterium Isolated from Green Barrel Tunicate.</title>
        <authorList>
            <person name="Gan H.Y."/>
        </authorList>
    </citation>
    <scope>NUCLEOTIDE SEQUENCE [LARGE SCALE GENOMIC DNA]</scope>
    <source>
        <strain evidence="2 3">UMTGB225</strain>
    </source>
</reference>
<feature type="transmembrane region" description="Helical" evidence="1">
    <location>
        <begin position="107"/>
        <end position="125"/>
    </location>
</feature>
<evidence type="ECO:0008006" key="4">
    <source>
        <dbReference type="Google" id="ProtNLM"/>
    </source>
</evidence>
<feature type="transmembrane region" description="Helical" evidence="1">
    <location>
        <begin position="43"/>
        <end position="69"/>
    </location>
</feature>
<keyword evidence="1" id="KW-0472">Membrane</keyword>
<dbReference type="AlphaFoldDB" id="A0A084UB79"/>
<keyword evidence="1" id="KW-1133">Transmembrane helix</keyword>
<sequence>MSRSIQISVSLFWMAFFAIGASTRLLSAHNLLFEGDGVSAGVLQAVLALVPALAAALFAWLLFTTLSTLEDALALPQVTDLAFGVGVLALMVSILAGAVTATDAMDVAAAALSAMAALMASYLAVRWFSVQNDPVELAETQDRERAARVLALKAAHGTMVDRLATPTVPNGRGGD</sequence>
<keyword evidence="3" id="KW-1185">Reference proteome</keyword>
<dbReference type="Proteomes" id="UP000053675">
    <property type="component" value="Unassembled WGS sequence"/>
</dbReference>
<dbReference type="STRING" id="472175.EL18_01245"/>
<proteinExistence type="predicted"/>
<evidence type="ECO:0000313" key="3">
    <source>
        <dbReference type="Proteomes" id="UP000053675"/>
    </source>
</evidence>
<dbReference type="PATRIC" id="fig|472175.3.peg.1255"/>
<accession>A0A084UB79</accession>
<organism evidence="2 3">
    <name type="scientific">Nitratireductor basaltis</name>
    <dbReference type="NCBI Taxonomy" id="472175"/>
    <lineage>
        <taxon>Bacteria</taxon>
        <taxon>Pseudomonadati</taxon>
        <taxon>Pseudomonadota</taxon>
        <taxon>Alphaproteobacteria</taxon>
        <taxon>Hyphomicrobiales</taxon>
        <taxon>Phyllobacteriaceae</taxon>
        <taxon>Nitratireductor</taxon>
    </lineage>
</organism>
<name>A0A084UB79_9HYPH</name>
<dbReference type="EMBL" id="JMQM01000001">
    <property type="protein sequence ID" value="KFB10215.1"/>
    <property type="molecule type" value="Genomic_DNA"/>
</dbReference>
<evidence type="ECO:0000256" key="1">
    <source>
        <dbReference type="SAM" id="Phobius"/>
    </source>
</evidence>
<comment type="caution">
    <text evidence="2">The sequence shown here is derived from an EMBL/GenBank/DDBJ whole genome shotgun (WGS) entry which is preliminary data.</text>
</comment>
<dbReference type="RefSeq" id="WP_036480844.1">
    <property type="nucleotide sequence ID" value="NZ_JMQM01000001.1"/>
</dbReference>
<gene>
    <name evidence="2" type="ORF">EL18_01245</name>
</gene>